<dbReference type="InterPro" id="IPR036291">
    <property type="entry name" value="NAD(P)-bd_dom_sf"/>
</dbReference>
<dbReference type="PRINTS" id="PR00081">
    <property type="entry name" value="GDHRDH"/>
</dbReference>
<dbReference type="PANTHER" id="PTHR43477">
    <property type="entry name" value="DIHYDROANTICAPSIN 7-DEHYDROGENASE"/>
    <property type="match status" value="1"/>
</dbReference>
<dbReference type="Pfam" id="PF13561">
    <property type="entry name" value="adh_short_C2"/>
    <property type="match status" value="1"/>
</dbReference>
<keyword evidence="4" id="KW-1185">Reference proteome</keyword>
<evidence type="ECO:0000313" key="4">
    <source>
        <dbReference type="Proteomes" id="UP000192761"/>
    </source>
</evidence>
<proteinExistence type="inferred from homology"/>
<sequence>MTTLAGKQVLVVGGTHGIGRAVAEAALAAGAVVTVAGRSGSALPGATQIAVDLAAPAQFAGLLAGLPVFDHVVFTAGARIGSPKFADADLAEWRLGFEVKFFGTIALLQALLPRLAVDASILLTSGVLSRKASVGGITKATLNAATEALGRNLAKELAPRRVNVVSPGVTATDIWGSGAARDDKLAGIAGNLPAGQVVQPADLAQLYLLALTQPAMTGSVLDLEAGALL</sequence>
<name>A0A1W1X3Y5_9NEIS</name>
<evidence type="ECO:0000256" key="2">
    <source>
        <dbReference type="ARBA" id="ARBA00023002"/>
    </source>
</evidence>
<evidence type="ECO:0000313" key="3">
    <source>
        <dbReference type="EMBL" id="SMC18669.1"/>
    </source>
</evidence>
<dbReference type="InterPro" id="IPR002347">
    <property type="entry name" value="SDR_fam"/>
</dbReference>
<evidence type="ECO:0000256" key="1">
    <source>
        <dbReference type="ARBA" id="ARBA00006484"/>
    </source>
</evidence>
<dbReference type="Gene3D" id="3.40.50.720">
    <property type="entry name" value="NAD(P)-binding Rossmann-like Domain"/>
    <property type="match status" value="1"/>
</dbReference>
<keyword evidence="2" id="KW-0560">Oxidoreductase</keyword>
<dbReference type="PANTHER" id="PTHR43477:SF1">
    <property type="entry name" value="DIHYDROANTICAPSIN 7-DEHYDROGENASE"/>
    <property type="match status" value="1"/>
</dbReference>
<dbReference type="SUPFAM" id="SSF51735">
    <property type="entry name" value="NAD(P)-binding Rossmann-fold domains"/>
    <property type="match status" value="1"/>
</dbReference>
<dbReference type="AlphaFoldDB" id="A0A1W1X3Y5"/>
<gene>
    <name evidence="3" type="ORF">SAMN02745857_00606</name>
</gene>
<dbReference type="RefSeq" id="WP_084089058.1">
    <property type="nucleotide sequence ID" value="NZ_FWXD01000002.1"/>
</dbReference>
<dbReference type="EMBL" id="FWXD01000002">
    <property type="protein sequence ID" value="SMC18669.1"/>
    <property type="molecule type" value="Genomic_DNA"/>
</dbReference>
<dbReference type="GO" id="GO:0016491">
    <property type="term" value="F:oxidoreductase activity"/>
    <property type="evidence" value="ECO:0007669"/>
    <property type="project" value="UniProtKB-KW"/>
</dbReference>
<dbReference type="InterPro" id="IPR051122">
    <property type="entry name" value="SDR_DHRS6-like"/>
</dbReference>
<comment type="similarity">
    <text evidence="1">Belongs to the short-chain dehydrogenases/reductases (SDR) family.</text>
</comment>
<organism evidence="3 4">
    <name type="scientific">Andreprevotia lacus DSM 23236</name>
    <dbReference type="NCBI Taxonomy" id="1121001"/>
    <lineage>
        <taxon>Bacteria</taxon>
        <taxon>Pseudomonadati</taxon>
        <taxon>Pseudomonadota</taxon>
        <taxon>Betaproteobacteria</taxon>
        <taxon>Neisseriales</taxon>
        <taxon>Chitinibacteraceae</taxon>
        <taxon>Andreprevotia</taxon>
    </lineage>
</organism>
<protein>
    <submittedName>
        <fullName evidence="3">NADP-dependent 3-hydroxy acid dehydrogenase YdfG</fullName>
    </submittedName>
</protein>
<dbReference type="STRING" id="1121001.SAMN02745857_00606"/>
<reference evidence="3 4" key="1">
    <citation type="submission" date="2017-04" db="EMBL/GenBank/DDBJ databases">
        <authorList>
            <person name="Afonso C.L."/>
            <person name="Miller P.J."/>
            <person name="Scott M.A."/>
            <person name="Spackman E."/>
            <person name="Goraichik I."/>
            <person name="Dimitrov K.M."/>
            <person name="Suarez D.L."/>
            <person name="Swayne D.E."/>
        </authorList>
    </citation>
    <scope>NUCLEOTIDE SEQUENCE [LARGE SCALE GENOMIC DNA]</scope>
    <source>
        <strain evidence="3 4">DSM 23236</strain>
    </source>
</reference>
<accession>A0A1W1X3Y5</accession>
<dbReference type="OrthoDB" id="9806974at2"/>
<dbReference type="Proteomes" id="UP000192761">
    <property type="component" value="Unassembled WGS sequence"/>
</dbReference>